<evidence type="ECO:0000313" key="3">
    <source>
        <dbReference type="Proteomes" id="UP000184509"/>
    </source>
</evidence>
<dbReference type="Proteomes" id="UP000184509">
    <property type="component" value="Unassembled WGS sequence"/>
</dbReference>
<keyword evidence="1" id="KW-0175">Coiled coil</keyword>
<evidence type="ECO:0000256" key="1">
    <source>
        <dbReference type="SAM" id="Coils"/>
    </source>
</evidence>
<organism evidence="2 3">
    <name type="scientific">Bacteroides luti</name>
    <dbReference type="NCBI Taxonomy" id="1297750"/>
    <lineage>
        <taxon>Bacteria</taxon>
        <taxon>Pseudomonadati</taxon>
        <taxon>Bacteroidota</taxon>
        <taxon>Bacteroidia</taxon>
        <taxon>Bacteroidales</taxon>
        <taxon>Bacteroidaceae</taxon>
        <taxon>Bacteroides</taxon>
    </lineage>
</organism>
<dbReference type="STRING" id="1297750.SAMN05444405_10896"/>
<evidence type="ECO:0000313" key="2">
    <source>
        <dbReference type="EMBL" id="SHF41242.1"/>
    </source>
</evidence>
<keyword evidence="3" id="KW-1185">Reference proteome</keyword>
<accession>A0A1M5BGB9</accession>
<name>A0A1M5BGB9_9BACE</name>
<dbReference type="AlphaFoldDB" id="A0A1M5BGB9"/>
<reference evidence="2 3" key="1">
    <citation type="submission" date="2016-11" db="EMBL/GenBank/DDBJ databases">
        <authorList>
            <person name="Jaros S."/>
            <person name="Januszkiewicz K."/>
            <person name="Wedrychowicz H."/>
        </authorList>
    </citation>
    <scope>NUCLEOTIDE SEQUENCE [LARGE SCALE GENOMIC DNA]</scope>
    <source>
        <strain evidence="2 3">DSM 26991</strain>
    </source>
</reference>
<sequence>MNKQLKTTVMKEDLEKEMQEVQNEIDFHTKELHKKLTKQKELSKKLGRNKKSIPLEWTVSPHLFFSCTRTMD</sequence>
<dbReference type="EMBL" id="FQTV01000008">
    <property type="protein sequence ID" value="SHF41242.1"/>
    <property type="molecule type" value="Genomic_DNA"/>
</dbReference>
<gene>
    <name evidence="2" type="ORF">SAMN05444405_10896</name>
</gene>
<proteinExistence type="predicted"/>
<protein>
    <submittedName>
        <fullName evidence="2">Uncharacterized protein</fullName>
    </submittedName>
</protein>
<feature type="coiled-coil region" evidence="1">
    <location>
        <begin position="4"/>
        <end position="38"/>
    </location>
</feature>